<evidence type="ECO:0000256" key="3">
    <source>
        <dbReference type="ARBA" id="ARBA00022452"/>
    </source>
</evidence>
<sequence>MHKLLLVSFILAFFLFHEGMAQTKTVTGTVTDQQTGQGLPGVAVLVQGTSVGTTTGTNGEYTINVPQGSNTLAFRFIGYTTVTRNIDNQTTINVTLNVDTRQLGEVVVTAFGIEREEKALSYSVQQVSGDEVNRANQPNVTNALQGKVAGVIVRQSSGMPGSSSQITIRGARSLVGNNQPLYVVDGMPIESDAIQQAGGTGIGVGGVSGTDASARALDINPNDIESISVLKGGAAAALYGVRAANGVVLITTKKGRGLDAQERATITFSTDYQIDRVSKLPDLQSTYSQGSGGVYNRATSLSWGPRISELGDVVDATGATVSGNRVFDNVDPFFQTGHTATNSISVANSGQIGNYAVTLGYTDQEGIIPTTGMERFNGKIAGEFKMHPKVTLGASVNYSDVHIDKVPGGSNLSNPLFTLYAAPRNFDLWGLPFADPLNPYRQINYRGAMDNPRWALANNQFYEDTRRVISTANINYQALDWLQVNYRLGGDFFITDGKEVYELGSGFTGGRTPTPSGGQINDYAYNQNQINSNLSFIANREFGEDINVNFLLGNEIYDIRNRLISTVGRGIAQGGFRNISNTVVQNAAETITRRRVAGFYANAEVGFRDYLFLNASARRDYVSNLARGNRAFFYPSVGVGFAFTDAFDLQNDILNFGKVRASYAEAGQAPDQAYITRNIFIPGGALNVGGFLNDGIQFPFNNTIGYTRSATFRTEELRPQNTRTVEFGGDFRLFDNRITLDYTYYVQTTEDQIFSVPVASSSGFSAEFRNAGRLETKGHELIASIIPLQTEDFEWTFTTNYTRYRNRVVELAEGVESIFLGGFVTPNVRAEAGALYPIIFGSSFVRDDNGNVVVDSRETISGNPNPRFGMPLLGGEAKNIGNVQPDFEISFTNGFTYKGINLTAQVDWRKGGNMYAGNTRLLKLYGMAELTEDRESDYVYPGVKGFRDDNGNLVVEGPNDITIQRNQVFWQSTMDQIDESNVFSTSFVRLREVALSFSLPETLTDRTFVKNASVVLTGRNIFLISDYPNFDPETSVGGGSNFQGLEYVTLPQARSFGAGLRLTF</sequence>
<dbReference type="SUPFAM" id="SSF49464">
    <property type="entry name" value="Carboxypeptidase regulatory domain-like"/>
    <property type="match status" value="1"/>
</dbReference>
<evidence type="ECO:0000313" key="13">
    <source>
        <dbReference type="EMBL" id="MBD1398455.1"/>
    </source>
</evidence>
<dbReference type="InterPro" id="IPR039426">
    <property type="entry name" value="TonB-dep_rcpt-like"/>
</dbReference>
<dbReference type="EMBL" id="JACXAJ010000008">
    <property type="protein sequence ID" value="MBD1398455.1"/>
    <property type="molecule type" value="Genomic_DNA"/>
</dbReference>
<dbReference type="Gene3D" id="2.60.40.1120">
    <property type="entry name" value="Carboxypeptidase-like, regulatory domain"/>
    <property type="match status" value="1"/>
</dbReference>
<evidence type="ECO:0000256" key="5">
    <source>
        <dbReference type="ARBA" id="ARBA00023077"/>
    </source>
</evidence>
<keyword evidence="6 8" id="KW-0472">Membrane</keyword>
<keyword evidence="14" id="KW-1185">Reference proteome</keyword>
<evidence type="ECO:0000256" key="10">
    <source>
        <dbReference type="SAM" id="SignalP"/>
    </source>
</evidence>
<feature type="signal peptide" evidence="10">
    <location>
        <begin position="1"/>
        <end position="21"/>
    </location>
</feature>
<evidence type="ECO:0000256" key="6">
    <source>
        <dbReference type="ARBA" id="ARBA00023136"/>
    </source>
</evidence>
<keyword evidence="3 8" id="KW-1134">Transmembrane beta strand</keyword>
<dbReference type="Pfam" id="PF13715">
    <property type="entry name" value="CarbopepD_reg_2"/>
    <property type="match status" value="1"/>
</dbReference>
<evidence type="ECO:0000313" key="14">
    <source>
        <dbReference type="Proteomes" id="UP000625551"/>
    </source>
</evidence>
<evidence type="ECO:0000256" key="2">
    <source>
        <dbReference type="ARBA" id="ARBA00022448"/>
    </source>
</evidence>
<dbReference type="SUPFAM" id="SSF56935">
    <property type="entry name" value="Porins"/>
    <property type="match status" value="1"/>
</dbReference>
<evidence type="ECO:0000259" key="12">
    <source>
        <dbReference type="Pfam" id="PF07715"/>
    </source>
</evidence>
<reference evidence="13 14" key="1">
    <citation type="submission" date="2020-09" db="EMBL/GenBank/DDBJ databases">
        <title>Genome sequencing and assembly of Pontibacter sp.</title>
        <authorList>
            <person name="Chhetri G."/>
        </authorList>
    </citation>
    <scope>NUCLEOTIDE SEQUENCE [LARGE SCALE GENOMIC DNA]</scope>
    <source>
        <strain evidence="13 14">JH31</strain>
    </source>
</reference>
<dbReference type="InterPro" id="IPR023996">
    <property type="entry name" value="TonB-dep_OMP_SusC/RagA"/>
</dbReference>
<dbReference type="NCBIfam" id="TIGR04056">
    <property type="entry name" value="OMP_RagA_SusC"/>
    <property type="match status" value="1"/>
</dbReference>
<dbReference type="InterPro" id="IPR000531">
    <property type="entry name" value="Beta-barrel_TonB"/>
</dbReference>
<dbReference type="RefSeq" id="WP_191184586.1">
    <property type="nucleotide sequence ID" value="NZ_JACXAJ010000008.1"/>
</dbReference>
<dbReference type="Pfam" id="PF00593">
    <property type="entry name" value="TonB_dep_Rec_b-barrel"/>
    <property type="match status" value="1"/>
</dbReference>
<dbReference type="NCBIfam" id="TIGR04057">
    <property type="entry name" value="SusC_RagA_signa"/>
    <property type="match status" value="1"/>
</dbReference>
<evidence type="ECO:0000256" key="4">
    <source>
        <dbReference type="ARBA" id="ARBA00022692"/>
    </source>
</evidence>
<keyword evidence="10" id="KW-0732">Signal</keyword>
<accession>A0ABR7XJK2</accession>
<keyword evidence="4 8" id="KW-0812">Transmembrane</keyword>
<keyword evidence="2 8" id="KW-0813">Transport</keyword>
<gene>
    <name evidence="13" type="ORF">H9Q13_14885</name>
</gene>
<keyword evidence="5 9" id="KW-0798">TonB box</keyword>
<dbReference type="Gene3D" id="2.40.170.20">
    <property type="entry name" value="TonB-dependent receptor, beta-barrel domain"/>
    <property type="match status" value="1"/>
</dbReference>
<dbReference type="InterPro" id="IPR036942">
    <property type="entry name" value="Beta-barrel_TonB_sf"/>
</dbReference>
<keyword evidence="7 8" id="KW-0998">Cell outer membrane</keyword>
<feature type="domain" description="TonB-dependent receptor plug" evidence="12">
    <location>
        <begin position="119"/>
        <end position="247"/>
    </location>
</feature>
<dbReference type="Pfam" id="PF07715">
    <property type="entry name" value="Plug"/>
    <property type="match status" value="1"/>
</dbReference>
<comment type="subcellular location">
    <subcellularLocation>
        <location evidence="1 8">Cell outer membrane</location>
        <topology evidence="1 8">Multi-pass membrane protein</topology>
    </subcellularLocation>
</comment>
<feature type="domain" description="TonB-dependent receptor-like beta-barrel" evidence="11">
    <location>
        <begin position="431"/>
        <end position="808"/>
    </location>
</feature>
<organism evidence="13 14">
    <name type="scientific">Pontibacter aquaedesilientis</name>
    <dbReference type="NCBI Taxonomy" id="2766980"/>
    <lineage>
        <taxon>Bacteria</taxon>
        <taxon>Pseudomonadati</taxon>
        <taxon>Bacteroidota</taxon>
        <taxon>Cytophagia</taxon>
        <taxon>Cytophagales</taxon>
        <taxon>Hymenobacteraceae</taxon>
        <taxon>Pontibacter</taxon>
    </lineage>
</organism>
<dbReference type="InterPro" id="IPR037066">
    <property type="entry name" value="Plug_dom_sf"/>
</dbReference>
<dbReference type="InterPro" id="IPR012910">
    <property type="entry name" value="Plug_dom"/>
</dbReference>
<dbReference type="PROSITE" id="PS52016">
    <property type="entry name" value="TONB_DEPENDENT_REC_3"/>
    <property type="match status" value="1"/>
</dbReference>
<comment type="similarity">
    <text evidence="8 9">Belongs to the TonB-dependent receptor family.</text>
</comment>
<dbReference type="Proteomes" id="UP000625551">
    <property type="component" value="Unassembled WGS sequence"/>
</dbReference>
<dbReference type="InterPro" id="IPR023997">
    <property type="entry name" value="TonB-dep_OMP_SusC/RagA_CS"/>
</dbReference>
<evidence type="ECO:0000259" key="11">
    <source>
        <dbReference type="Pfam" id="PF00593"/>
    </source>
</evidence>
<proteinExistence type="inferred from homology"/>
<comment type="caution">
    <text evidence="13">The sequence shown here is derived from an EMBL/GenBank/DDBJ whole genome shotgun (WGS) entry which is preliminary data.</text>
</comment>
<name>A0ABR7XJK2_9BACT</name>
<protein>
    <submittedName>
        <fullName evidence="13">SusC/RagA family TonB-linked outer membrane protein</fullName>
    </submittedName>
</protein>
<feature type="chain" id="PRO_5045440713" evidence="10">
    <location>
        <begin position="22"/>
        <end position="1064"/>
    </location>
</feature>
<evidence type="ECO:0000256" key="7">
    <source>
        <dbReference type="ARBA" id="ARBA00023237"/>
    </source>
</evidence>
<evidence type="ECO:0000256" key="8">
    <source>
        <dbReference type="PROSITE-ProRule" id="PRU01360"/>
    </source>
</evidence>
<evidence type="ECO:0000256" key="9">
    <source>
        <dbReference type="RuleBase" id="RU003357"/>
    </source>
</evidence>
<evidence type="ECO:0000256" key="1">
    <source>
        <dbReference type="ARBA" id="ARBA00004571"/>
    </source>
</evidence>
<dbReference type="InterPro" id="IPR008969">
    <property type="entry name" value="CarboxyPept-like_regulatory"/>
</dbReference>
<dbReference type="Gene3D" id="2.170.130.10">
    <property type="entry name" value="TonB-dependent receptor, plug domain"/>
    <property type="match status" value="1"/>
</dbReference>